<sequence>MSRILVRRIAQLLIGLLLYGVAIALMLRGAIGVEPWTVFSQGVAHHVPLSIGALTVVIGALVLLAWIPLRQRPGVGTIANVLLLGPAIDLGLLLVPPVEPLLARVPIFAAGLALLAIASGLYIGARFGPGPRDGLMTGLVARTGRPIWMIRTGLEVTVLAIGWILGGTVGLGTVAFAVLIGPLCNLTIPLLRVPEPGESRQRRGSDGGTRPPQARMPAEPSTFSTAISSTTRSGFGRG</sequence>
<evidence type="ECO:0000313" key="4">
    <source>
        <dbReference type="Proteomes" id="UP001157160"/>
    </source>
</evidence>
<protein>
    <submittedName>
        <fullName evidence="3">Membrane protein</fullName>
    </submittedName>
</protein>
<keyword evidence="2" id="KW-0472">Membrane</keyword>
<keyword evidence="2" id="KW-1133">Transmembrane helix</keyword>
<dbReference type="AlphaFoldDB" id="A0AA37ULK5"/>
<dbReference type="PANTHER" id="PTHR40078:SF1">
    <property type="entry name" value="INTEGRAL MEMBRANE PROTEIN"/>
    <property type="match status" value="1"/>
</dbReference>
<organism evidence="3 4">
    <name type="scientific">Arenivirga flava</name>
    <dbReference type="NCBI Taxonomy" id="1930060"/>
    <lineage>
        <taxon>Bacteria</taxon>
        <taxon>Bacillati</taxon>
        <taxon>Actinomycetota</taxon>
        <taxon>Actinomycetes</taxon>
        <taxon>Micrococcales</taxon>
        <taxon>Microbacteriaceae</taxon>
        <taxon>Arenivirga</taxon>
    </lineage>
</organism>
<feature type="transmembrane region" description="Helical" evidence="2">
    <location>
        <begin position="12"/>
        <end position="31"/>
    </location>
</feature>
<feature type="transmembrane region" description="Helical" evidence="2">
    <location>
        <begin position="43"/>
        <end position="67"/>
    </location>
</feature>
<accession>A0AA37ULK5</accession>
<keyword evidence="2" id="KW-0812">Transmembrane</keyword>
<proteinExistence type="predicted"/>
<evidence type="ECO:0000313" key="3">
    <source>
        <dbReference type="EMBL" id="GMA28730.1"/>
    </source>
</evidence>
<feature type="transmembrane region" description="Helical" evidence="2">
    <location>
        <begin position="74"/>
        <end position="95"/>
    </location>
</feature>
<dbReference type="Pfam" id="PF19700">
    <property type="entry name" value="DUF6198"/>
    <property type="match status" value="1"/>
</dbReference>
<feature type="region of interest" description="Disordered" evidence="1">
    <location>
        <begin position="195"/>
        <end position="238"/>
    </location>
</feature>
<dbReference type="PANTHER" id="PTHR40078">
    <property type="entry name" value="INTEGRAL MEMBRANE PROTEIN-RELATED"/>
    <property type="match status" value="1"/>
</dbReference>
<dbReference type="EMBL" id="BSUL01000001">
    <property type="protein sequence ID" value="GMA28730.1"/>
    <property type="molecule type" value="Genomic_DNA"/>
</dbReference>
<dbReference type="InterPro" id="IPR038750">
    <property type="entry name" value="YczE/YyaS-like"/>
</dbReference>
<dbReference type="Proteomes" id="UP001157160">
    <property type="component" value="Unassembled WGS sequence"/>
</dbReference>
<comment type="caution">
    <text evidence="3">The sequence shown here is derived from an EMBL/GenBank/DDBJ whole genome shotgun (WGS) entry which is preliminary data.</text>
</comment>
<keyword evidence="4" id="KW-1185">Reference proteome</keyword>
<feature type="transmembrane region" description="Helical" evidence="2">
    <location>
        <begin position="101"/>
        <end position="125"/>
    </location>
</feature>
<name>A0AA37ULK5_9MICO</name>
<gene>
    <name evidence="3" type="ORF">GCM10025874_19830</name>
</gene>
<dbReference type="RefSeq" id="WP_284232179.1">
    <property type="nucleotide sequence ID" value="NZ_BSUL01000001.1"/>
</dbReference>
<reference evidence="3 4" key="1">
    <citation type="journal article" date="2014" name="Int. J. Syst. Evol. Microbiol.">
        <title>Complete genome sequence of Corynebacterium casei LMG S-19264T (=DSM 44701T), isolated from a smear-ripened cheese.</title>
        <authorList>
            <consortium name="US DOE Joint Genome Institute (JGI-PGF)"/>
            <person name="Walter F."/>
            <person name="Albersmeier A."/>
            <person name="Kalinowski J."/>
            <person name="Ruckert C."/>
        </authorList>
    </citation>
    <scope>NUCLEOTIDE SEQUENCE [LARGE SCALE GENOMIC DNA]</scope>
    <source>
        <strain evidence="3 4">NBRC 112289</strain>
    </source>
</reference>
<evidence type="ECO:0000256" key="2">
    <source>
        <dbReference type="SAM" id="Phobius"/>
    </source>
</evidence>
<feature type="compositionally biased region" description="Polar residues" evidence="1">
    <location>
        <begin position="221"/>
        <end position="238"/>
    </location>
</feature>
<feature type="compositionally biased region" description="Basic and acidic residues" evidence="1">
    <location>
        <begin position="195"/>
        <end position="205"/>
    </location>
</feature>
<evidence type="ECO:0000256" key="1">
    <source>
        <dbReference type="SAM" id="MobiDB-lite"/>
    </source>
</evidence>